<dbReference type="Pfam" id="PF07883">
    <property type="entry name" value="Cupin_2"/>
    <property type="match status" value="1"/>
</dbReference>
<dbReference type="PANTHER" id="PTHR46797">
    <property type="entry name" value="HTH-TYPE TRANSCRIPTIONAL REGULATOR"/>
    <property type="match status" value="1"/>
</dbReference>
<dbReference type="Pfam" id="PF13560">
    <property type="entry name" value="HTH_31"/>
    <property type="match status" value="1"/>
</dbReference>
<sequence length="221" mass="23575">MGSPASEREPRAPGGAGGYAAAVAESRRRRPGGPASPDEAARALGARIRALRQERGMTLAQAAAQAELSHSFLSQVERGLERLSMASLFRIARTLGTTQQALLTDDAPPRRRGGHHVVRAGAGSPLDSGGGPVKVLGPAGAPPFLPMIFSGSFDDGIWWEHDEEEFVYVLEGALTVVLEEEEIPLAAGDSIHYQGGVRHLWRTSPGTTCRALVVKEFRHPE</sequence>
<feature type="compositionally biased region" description="Basic and acidic residues" evidence="2">
    <location>
        <begin position="1"/>
        <end position="11"/>
    </location>
</feature>
<organism evidence="4 5">
    <name type="scientific">Microbacterium wangchenii</name>
    <dbReference type="NCBI Taxonomy" id="2541726"/>
    <lineage>
        <taxon>Bacteria</taxon>
        <taxon>Bacillati</taxon>
        <taxon>Actinomycetota</taxon>
        <taxon>Actinomycetes</taxon>
        <taxon>Micrococcales</taxon>
        <taxon>Microbacteriaceae</taxon>
        <taxon>Microbacterium</taxon>
    </lineage>
</organism>
<dbReference type="CDD" id="cd02209">
    <property type="entry name" value="cupin_XRE_C"/>
    <property type="match status" value="1"/>
</dbReference>
<dbReference type="SUPFAM" id="SSF51182">
    <property type="entry name" value="RmlC-like cupins"/>
    <property type="match status" value="1"/>
</dbReference>
<accession>A0ABX5SPB4</accession>
<keyword evidence="1" id="KW-0238">DNA-binding</keyword>
<feature type="region of interest" description="Disordered" evidence="2">
    <location>
        <begin position="1"/>
        <end position="41"/>
    </location>
</feature>
<dbReference type="InterPro" id="IPR010982">
    <property type="entry name" value="Lambda_DNA-bd_dom_sf"/>
</dbReference>
<dbReference type="InterPro" id="IPR001387">
    <property type="entry name" value="Cro/C1-type_HTH"/>
</dbReference>
<feature type="region of interest" description="Disordered" evidence="2">
    <location>
        <begin position="105"/>
        <end position="124"/>
    </location>
</feature>
<protein>
    <submittedName>
        <fullName evidence="4">XRE family transcriptional regulator</fullName>
    </submittedName>
</protein>
<dbReference type="Proteomes" id="UP000295748">
    <property type="component" value="Chromosome"/>
</dbReference>
<dbReference type="InterPro" id="IPR011051">
    <property type="entry name" value="RmlC_Cupin_sf"/>
</dbReference>
<dbReference type="InterPro" id="IPR050807">
    <property type="entry name" value="TransReg_Diox_bact_type"/>
</dbReference>
<evidence type="ECO:0000256" key="1">
    <source>
        <dbReference type="ARBA" id="ARBA00023125"/>
    </source>
</evidence>
<keyword evidence="5" id="KW-1185">Reference proteome</keyword>
<reference evidence="4 5" key="1">
    <citation type="submission" date="2019-03" db="EMBL/GenBank/DDBJ databases">
        <authorList>
            <person name="Dong K."/>
        </authorList>
    </citation>
    <scope>NUCLEOTIDE SEQUENCE [LARGE SCALE GENOMIC DNA]</scope>
    <source>
        <strain evidence="5">dk512</strain>
    </source>
</reference>
<dbReference type="PROSITE" id="PS50943">
    <property type="entry name" value="HTH_CROC1"/>
    <property type="match status" value="1"/>
</dbReference>
<evidence type="ECO:0000313" key="5">
    <source>
        <dbReference type="Proteomes" id="UP000295748"/>
    </source>
</evidence>
<dbReference type="CDD" id="cd00093">
    <property type="entry name" value="HTH_XRE"/>
    <property type="match status" value="1"/>
</dbReference>
<dbReference type="SUPFAM" id="SSF47413">
    <property type="entry name" value="lambda repressor-like DNA-binding domains"/>
    <property type="match status" value="1"/>
</dbReference>
<dbReference type="InterPro" id="IPR013096">
    <property type="entry name" value="Cupin_2"/>
</dbReference>
<dbReference type="InterPro" id="IPR014710">
    <property type="entry name" value="RmlC-like_jellyroll"/>
</dbReference>
<dbReference type="Gene3D" id="2.60.120.10">
    <property type="entry name" value="Jelly Rolls"/>
    <property type="match status" value="1"/>
</dbReference>
<evidence type="ECO:0000313" key="4">
    <source>
        <dbReference type="EMBL" id="QBR87983.1"/>
    </source>
</evidence>
<dbReference type="EMBL" id="CP038266">
    <property type="protein sequence ID" value="QBR87983.1"/>
    <property type="molecule type" value="Genomic_DNA"/>
</dbReference>
<proteinExistence type="predicted"/>
<name>A0ABX5SPB4_9MICO</name>
<feature type="domain" description="HTH cro/C1-type" evidence="3">
    <location>
        <begin position="48"/>
        <end position="102"/>
    </location>
</feature>
<evidence type="ECO:0000259" key="3">
    <source>
        <dbReference type="PROSITE" id="PS50943"/>
    </source>
</evidence>
<dbReference type="Gene3D" id="1.10.260.40">
    <property type="entry name" value="lambda repressor-like DNA-binding domains"/>
    <property type="match status" value="1"/>
</dbReference>
<gene>
    <name evidence="4" type="ORF">E4K62_04295</name>
</gene>
<dbReference type="SMART" id="SM00530">
    <property type="entry name" value="HTH_XRE"/>
    <property type="match status" value="1"/>
</dbReference>
<dbReference type="PANTHER" id="PTHR46797:SF1">
    <property type="entry name" value="METHYLPHOSPHONATE SYNTHASE"/>
    <property type="match status" value="1"/>
</dbReference>
<evidence type="ECO:0000256" key="2">
    <source>
        <dbReference type="SAM" id="MobiDB-lite"/>
    </source>
</evidence>